<keyword evidence="2" id="KW-0812">Transmembrane</keyword>
<sequence>MAIDSDSSIPLPTPPPPRPAARREAIDAALRNFDGVADAPAARAQKNWWASRQRQLGALATAAIVAVVGIPLTLTVLEDQPRPSAAGNKIAPQQAQRSQPPPDVVVATPVSEAEDATATDIPRSRLPLEPHETAPQAAVETEQKVANFEAPAAIAAAPPAPAPPPPPPPPPAPERGYSAGDAAADSVVVTGSRVREMDEPSSQHGRLAAKRTADALKIISPSEAYAQFLPRLQNAIRSGNPRNVSALVQYPLRVSSKAGVRIYPDRKSLEKDFDRIFTPHVRAAILAQRPDDLFVRDQGRWWGAAKFGSIKPAVIPTARRLDQCE</sequence>
<evidence type="ECO:0000313" key="3">
    <source>
        <dbReference type="EMBL" id="QNP43217.1"/>
    </source>
</evidence>
<feature type="region of interest" description="Disordered" evidence="1">
    <location>
        <begin position="156"/>
        <end position="179"/>
    </location>
</feature>
<evidence type="ECO:0000256" key="1">
    <source>
        <dbReference type="SAM" id="MobiDB-lite"/>
    </source>
</evidence>
<dbReference type="Proteomes" id="UP000516134">
    <property type="component" value="Chromosome"/>
</dbReference>
<keyword evidence="4" id="KW-1185">Reference proteome</keyword>
<evidence type="ECO:0000313" key="4">
    <source>
        <dbReference type="Proteomes" id="UP000516134"/>
    </source>
</evidence>
<dbReference type="RefSeq" id="WP_187714647.1">
    <property type="nucleotide sequence ID" value="NZ_CP060780.1"/>
</dbReference>
<feature type="compositionally biased region" description="Pro residues" evidence="1">
    <location>
        <begin position="158"/>
        <end position="173"/>
    </location>
</feature>
<accession>A0ABX6T057</accession>
<gene>
    <name evidence="3" type="ORF">H9L15_15070</name>
</gene>
<protein>
    <submittedName>
        <fullName evidence="3">Uncharacterized protein</fullName>
    </submittedName>
</protein>
<feature type="region of interest" description="Disordered" evidence="1">
    <location>
        <begin position="82"/>
        <end position="136"/>
    </location>
</feature>
<name>A0ABX6T057_9SPHN</name>
<feature type="region of interest" description="Disordered" evidence="1">
    <location>
        <begin position="1"/>
        <end position="23"/>
    </location>
</feature>
<feature type="compositionally biased region" description="Basic and acidic residues" evidence="1">
    <location>
        <begin position="122"/>
        <end position="132"/>
    </location>
</feature>
<organism evidence="3 4">
    <name type="scientific">Sphingomonas daechungensis</name>
    <dbReference type="NCBI Taxonomy" id="1176646"/>
    <lineage>
        <taxon>Bacteria</taxon>
        <taxon>Pseudomonadati</taxon>
        <taxon>Pseudomonadota</taxon>
        <taxon>Alphaproteobacteria</taxon>
        <taxon>Sphingomonadales</taxon>
        <taxon>Sphingomonadaceae</taxon>
        <taxon>Sphingomonas</taxon>
    </lineage>
</organism>
<keyword evidence="2" id="KW-0472">Membrane</keyword>
<keyword evidence="2" id="KW-1133">Transmembrane helix</keyword>
<feature type="transmembrane region" description="Helical" evidence="2">
    <location>
        <begin position="56"/>
        <end position="77"/>
    </location>
</feature>
<dbReference type="EMBL" id="CP060780">
    <property type="protein sequence ID" value="QNP43217.1"/>
    <property type="molecule type" value="Genomic_DNA"/>
</dbReference>
<feature type="compositionally biased region" description="Low complexity" evidence="1">
    <location>
        <begin position="1"/>
        <end position="10"/>
    </location>
</feature>
<reference evidence="3 4" key="1">
    <citation type="submission" date="2020-08" db="EMBL/GenBank/DDBJ databases">
        <title>Genome sequence of Sphingomonas daechungensis KACC 18115T.</title>
        <authorList>
            <person name="Hyun D.-W."/>
            <person name="Bae J.-W."/>
        </authorList>
    </citation>
    <scope>NUCLEOTIDE SEQUENCE [LARGE SCALE GENOMIC DNA]</scope>
    <source>
        <strain evidence="3 4">KACC 18115</strain>
    </source>
</reference>
<evidence type="ECO:0000256" key="2">
    <source>
        <dbReference type="SAM" id="Phobius"/>
    </source>
</evidence>
<proteinExistence type="predicted"/>